<proteinExistence type="predicted"/>
<reference evidence="3 4" key="1">
    <citation type="submission" date="2015-09" db="EMBL/GenBank/DDBJ databases">
        <title>Draft genome of the parasitic nematode Teladorsagia circumcincta isolate WARC Sus (inbred).</title>
        <authorList>
            <person name="Mitreva M."/>
        </authorList>
    </citation>
    <scope>NUCLEOTIDE SEQUENCE [LARGE SCALE GENOMIC DNA]</scope>
    <source>
        <strain evidence="3 4">S</strain>
    </source>
</reference>
<accession>A0A2G9TX34</accession>
<dbReference type="AlphaFoldDB" id="A0A2G9TX34"/>
<keyword evidence="2" id="KW-1133">Transmembrane helix</keyword>
<feature type="transmembrane region" description="Helical" evidence="2">
    <location>
        <begin position="111"/>
        <end position="131"/>
    </location>
</feature>
<feature type="non-terminal residue" evidence="3">
    <location>
        <position position="1"/>
    </location>
</feature>
<feature type="compositionally biased region" description="Polar residues" evidence="1">
    <location>
        <begin position="92"/>
        <end position="104"/>
    </location>
</feature>
<keyword evidence="2" id="KW-0472">Membrane</keyword>
<feature type="compositionally biased region" description="Polar residues" evidence="1">
    <location>
        <begin position="1"/>
        <end position="11"/>
    </location>
</feature>
<keyword evidence="4" id="KW-1185">Reference proteome</keyword>
<evidence type="ECO:0000313" key="4">
    <source>
        <dbReference type="Proteomes" id="UP000230423"/>
    </source>
</evidence>
<evidence type="ECO:0000313" key="3">
    <source>
        <dbReference type="EMBL" id="PIO62573.1"/>
    </source>
</evidence>
<organism evidence="3 4">
    <name type="scientific">Teladorsagia circumcincta</name>
    <name type="common">Brown stomach worm</name>
    <name type="synonym">Ostertagia circumcincta</name>
    <dbReference type="NCBI Taxonomy" id="45464"/>
    <lineage>
        <taxon>Eukaryota</taxon>
        <taxon>Metazoa</taxon>
        <taxon>Ecdysozoa</taxon>
        <taxon>Nematoda</taxon>
        <taxon>Chromadorea</taxon>
        <taxon>Rhabditida</taxon>
        <taxon>Rhabditina</taxon>
        <taxon>Rhabditomorpha</taxon>
        <taxon>Strongyloidea</taxon>
        <taxon>Trichostrongylidae</taxon>
        <taxon>Teladorsagia</taxon>
    </lineage>
</organism>
<name>A0A2G9TX34_TELCI</name>
<keyword evidence="2" id="KW-0812">Transmembrane</keyword>
<feature type="region of interest" description="Disordered" evidence="1">
    <location>
        <begin position="1"/>
        <end position="49"/>
    </location>
</feature>
<dbReference type="OrthoDB" id="10476724at2759"/>
<dbReference type="EMBL" id="KZ351935">
    <property type="protein sequence ID" value="PIO62573.1"/>
    <property type="molecule type" value="Genomic_DNA"/>
</dbReference>
<protein>
    <submittedName>
        <fullName evidence="3">Uncharacterized protein</fullName>
    </submittedName>
</protein>
<dbReference type="Proteomes" id="UP000230423">
    <property type="component" value="Unassembled WGS sequence"/>
</dbReference>
<gene>
    <name evidence="3" type="ORF">TELCIR_15865</name>
</gene>
<sequence length="132" mass="13828">LNVVYNNSNSLGGALDTSKLTGGDTAKPNETNADPVDGDPMVTSETGEFVAKTMSPNDIVVTKTVSLQIGDGEVPQLQFSTSLPREEPTSPQPETQGTTTHGNATKASTSYLMSLAMIVGSFTMIIASLMIF</sequence>
<evidence type="ECO:0000256" key="1">
    <source>
        <dbReference type="SAM" id="MobiDB-lite"/>
    </source>
</evidence>
<evidence type="ECO:0000256" key="2">
    <source>
        <dbReference type="SAM" id="Phobius"/>
    </source>
</evidence>
<feature type="region of interest" description="Disordered" evidence="1">
    <location>
        <begin position="72"/>
        <end position="104"/>
    </location>
</feature>